<dbReference type="EMBL" id="SWJQ01002269">
    <property type="protein sequence ID" value="TRZ06696.1"/>
    <property type="molecule type" value="Genomic_DNA"/>
</dbReference>
<dbReference type="Gene3D" id="1.10.375.10">
    <property type="entry name" value="Human Immunodeficiency Virus Type 1 Capsid Protein"/>
    <property type="match status" value="1"/>
</dbReference>
<feature type="compositionally biased region" description="Low complexity" evidence="1">
    <location>
        <begin position="87"/>
        <end position="113"/>
    </location>
</feature>
<dbReference type="AlphaFoldDB" id="A0A8K1D5H3"/>
<proteinExistence type="predicted"/>
<feature type="compositionally biased region" description="Polar residues" evidence="1">
    <location>
        <begin position="70"/>
        <end position="82"/>
    </location>
</feature>
<dbReference type="InterPro" id="IPR008919">
    <property type="entry name" value="Retrov_capsid_N"/>
</dbReference>
<dbReference type="Proteomes" id="UP000796761">
    <property type="component" value="Unassembled WGS sequence"/>
</dbReference>
<dbReference type="SUPFAM" id="SSF47943">
    <property type="entry name" value="Retrovirus capsid protein, N-terminal core domain"/>
    <property type="match status" value="1"/>
</dbReference>
<evidence type="ECO:0000256" key="1">
    <source>
        <dbReference type="SAM" id="MobiDB-lite"/>
    </source>
</evidence>
<evidence type="ECO:0000313" key="2">
    <source>
        <dbReference type="EMBL" id="TRZ04946.1"/>
    </source>
</evidence>
<feature type="compositionally biased region" description="Gly residues" evidence="1">
    <location>
        <begin position="1"/>
        <end position="12"/>
    </location>
</feature>
<evidence type="ECO:0000313" key="5">
    <source>
        <dbReference type="Proteomes" id="UP000796761"/>
    </source>
</evidence>
<dbReference type="EMBL" id="SWJQ01008078">
    <property type="protein sequence ID" value="TRZ04946.1"/>
    <property type="molecule type" value="Genomic_DNA"/>
</dbReference>
<sequence length="375" mass="41146">MGGEISGDSGGAEGRDGQSQVTPSRGGPQGGAGGEDRVDVAVQAGPNCPQRAQAHGNPDVRDVIRRRAVSSDTTQSPSTTGADTVLRRLATTACTASASAQSRSPSQRPLPSDSKSDSVTVNFRMSASAVRDRQQSQEQPPRVAVEQHERRKSFKHYNSVLQQIRSDFIKMPKSQEQQTPSNPSPVPSLEVSSVPGASTSACTENSIVERGNWDATDPIENIAAEWKPLDWKLLRKAKDTVKTHGLRSKAAQDIIHHIYTVNLLCPADCTSIASLLLTPLQLLIFERQWQRLAAEEASRHRQNLWKIESNATEIVIEWAFLPVQPESRVMRRTDAFAALIRRGRNRIVEIDGKEPADIRIPARDEDRINAIMSSV</sequence>
<reference evidence="2" key="1">
    <citation type="submission" date="2019-04" db="EMBL/GenBank/DDBJ databases">
        <title>Genome assembly of Zosterops borbonicus 15179.</title>
        <authorList>
            <person name="Leroy T."/>
            <person name="Anselmetti Y."/>
            <person name="Tilak M.-K."/>
            <person name="Nabholz B."/>
        </authorList>
    </citation>
    <scope>NUCLEOTIDE SEQUENCE</scope>
    <source>
        <strain evidence="2">HGM_15179</strain>
        <tissue evidence="2">Muscle</tissue>
    </source>
</reference>
<feature type="region of interest" description="Disordered" evidence="1">
    <location>
        <begin position="1"/>
        <end position="156"/>
    </location>
</feature>
<accession>A0A8K1D5H3</accession>
<dbReference type="InterPro" id="IPR050195">
    <property type="entry name" value="Primate_lentivir_Gag_pol-like"/>
</dbReference>
<dbReference type="PANTHER" id="PTHR40389">
    <property type="entry name" value="ENDOGENOUS RETROVIRUS GROUP K MEMBER 24 GAG POLYPROTEIN-RELATED"/>
    <property type="match status" value="1"/>
</dbReference>
<dbReference type="OrthoDB" id="9352756at2759"/>
<evidence type="ECO:0000313" key="3">
    <source>
        <dbReference type="EMBL" id="TRZ06696.1"/>
    </source>
</evidence>
<name>A0A8K1D5H3_9PASS</name>
<dbReference type="Pfam" id="PF00607">
    <property type="entry name" value="Gag_p24"/>
    <property type="match status" value="1"/>
</dbReference>
<organism evidence="2 5">
    <name type="scientific">Zosterops borbonicus</name>
    <dbReference type="NCBI Taxonomy" id="364589"/>
    <lineage>
        <taxon>Eukaryota</taxon>
        <taxon>Metazoa</taxon>
        <taxon>Chordata</taxon>
        <taxon>Craniata</taxon>
        <taxon>Vertebrata</taxon>
        <taxon>Euteleostomi</taxon>
        <taxon>Archelosauria</taxon>
        <taxon>Archosauria</taxon>
        <taxon>Dinosauria</taxon>
        <taxon>Saurischia</taxon>
        <taxon>Theropoda</taxon>
        <taxon>Coelurosauria</taxon>
        <taxon>Aves</taxon>
        <taxon>Neognathae</taxon>
        <taxon>Neoaves</taxon>
        <taxon>Telluraves</taxon>
        <taxon>Australaves</taxon>
        <taxon>Passeriformes</taxon>
        <taxon>Sylvioidea</taxon>
        <taxon>Zosteropidae</taxon>
        <taxon>Zosterops</taxon>
    </lineage>
</organism>
<comment type="caution">
    <text evidence="2">The sequence shown here is derived from an EMBL/GenBank/DDBJ whole genome shotgun (WGS) entry which is preliminary data.</text>
</comment>
<dbReference type="EMBL" id="SWJQ01001235">
    <property type="protein sequence ID" value="TRZ08820.1"/>
    <property type="molecule type" value="Genomic_DNA"/>
</dbReference>
<protein>
    <submittedName>
        <fullName evidence="2">Uncharacterized protein</fullName>
    </submittedName>
</protein>
<evidence type="ECO:0000313" key="4">
    <source>
        <dbReference type="EMBL" id="TRZ08820.1"/>
    </source>
</evidence>
<dbReference type="GO" id="GO:0016032">
    <property type="term" value="P:viral process"/>
    <property type="evidence" value="ECO:0007669"/>
    <property type="project" value="InterPro"/>
</dbReference>
<gene>
    <name evidence="4" type="ORF">HGM15179_018285</name>
    <name evidence="3" type="ORF">HGM15179_020414</name>
    <name evidence="2" type="ORF">HGM15179_022161</name>
</gene>
<feature type="region of interest" description="Disordered" evidence="1">
    <location>
        <begin position="172"/>
        <end position="203"/>
    </location>
</feature>
<dbReference type="PANTHER" id="PTHR40389:SF3">
    <property type="entry name" value="IGE-BINDING PROTEIN"/>
    <property type="match status" value="1"/>
</dbReference>
<keyword evidence="5" id="KW-1185">Reference proteome</keyword>